<dbReference type="HAMAP" id="MF_00048">
    <property type="entry name" value="UPF0102"/>
    <property type="match status" value="1"/>
</dbReference>
<dbReference type="OrthoDB" id="9802516at2"/>
<dbReference type="Gene3D" id="3.40.1350.10">
    <property type="match status" value="1"/>
</dbReference>
<keyword evidence="3" id="KW-0255">Endonuclease</keyword>
<dbReference type="SUPFAM" id="SSF52980">
    <property type="entry name" value="Restriction endonuclease-like"/>
    <property type="match status" value="1"/>
</dbReference>
<dbReference type="InterPro" id="IPR011856">
    <property type="entry name" value="tRNA_endonuc-like_dom_sf"/>
</dbReference>
<dbReference type="EMBL" id="FOAF01000004">
    <property type="protein sequence ID" value="SEL83010.1"/>
    <property type="molecule type" value="Genomic_DNA"/>
</dbReference>
<name>A0A1H7TDS9_OLID1</name>
<accession>A0A1H7TDS9</accession>
<dbReference type="Pfam" id="PF02021">
    <property type="entry name" value="UPF0102"/>
    <property type="match status" value="1"/>
</dbReference>
<dbReference type="PANTHER" id="PTHR34039">
    <property type="entry name" value="UPF0102 PROTEIN YRAN"/>
    <property type="match status" value="1"/>
</dbReference>
<protein>
    <recommendedName>
        <fullName evidence="2">UPF0102 protein SAMN05661044_03484</fullName>
    </recommendedName>
</protein>
<dbReference type="NCBIfam" id="TIGR00252">
    <property type="entry name" value="YraN family protein"/>
    <property type="match status" value="1"/>
</dbReference>
<organism evidence="3 4">
    <name type="scientific">Olivibacter domesticus</name>
    <name type="common">Pseudosphingobacterium domesticum</name>
    <dbReference type="NCBI Taxonomy" id="407022"/>
    <lineage>
        <taxon>Bacteria</taxon>
        <taxon>Pseudomonadati</taxon>
        <taxon>Bacteroidota</taxon>
        <taxon>Sphingobacteriia</taxon>
        <taxon>Sphingobacteriales</taxon>
        <taxon>Sphingobacteriaceae</taxon>
        <taxon>Olivibacter</taxon>
    </lineage>
</organism>
<dbReference type="Proteomes" id="UP000199421">
    <property type="component" value="Unassembled WGS sequence"/>
</dbReference>
<dbReference type="PANTHER" id="PTHR34039:SF1">
    <property type="entry name" value="UPF0102 PROTEIN YRAN"/>
    <property type="match status" value="1"/>
</dbReference>
<dbReference type="RefSeq" id="WP_093326650.1">
    <property type="nucleotide sequence ID" value="NZ_FOAF01000004.1"/>
</dbReference>
<reference evidence="4" key="1">
    <citation type="submission" date="2016-10" db="EMBL/GenBank/DDBJ databases">
        <authorList>
            <person name="Varghese N."/>
            <person name="Submissions S."/>
        </authorList>
    </citation>
    <scope>NUCLEOTIDE SEQUENCE [LARGE SCALE GENOMIC DNA]</scope>
    <source>
        <strain evidence="4">DSM 18733</strain>
    </source>
</reference>
<dbReference type="GO" id="GO:0003676">
    <property type="term" value="F:nucleic acid binding"/>
    <property type="evidence" value="ECO:0007669"/>
    <property type="project" value="InterPro"/>
</dbReference>
<dbReference type="GO" id="GO:0004519">
    <property type="term" value="F:endonuclease activity"/>
    <property type="evidence" value="ECO:0007669"/>
    <property type="project" value="UniProtKB-KW"/>
</dbReference>
<keyword evidence="3" id="KW-0540">Nuclease</keyword>
<gene>
    <name evidence="3" type="ORF">SAMN05661044_03484</name>
</gene>
<sequence length="122" mass="14416">MAQHHITGAKGEEAALAHLLKLGYRLECKNWRHKQLEVDLIMSDEKILIFVEVKTRSSGNFGLPYESVNWHKQHKLARAANIFIHQRRYQGEIRFDVVSIFANQDNEFNIRHIKDAFWPRYS</sequence>
<keyword evidence="3" id="KW-0378">Hydrolase</keyword>
<evidence type="ECO:0000256" key="2">
    <source>
        <dbReference type="HAMAP-Rule" id="MF_00048"/>
    </source>
</evidence>
<dbReference type="STRING" id="407022.SAMN05661044_03484"/>
<dbReference type="NCBIfam" id="NF009150">
    <property type="entry name" value="PRK12497.1-3"/>
    <property type="match status" value="1"/>
</dbReference>
<dbReference type="AlphaFoldDB" id="A0A1H7TDS9"/>
<comment type="similarity">
    <text evidence="1 2">Belongs to the UPF0102 family.</text>
</comment>
<dbReference type="InterPro" id="IPR003509">
    <property type="entry name" value="UPF0102_YraN-like"/>
</dbReference>
<evidence type="ECO:0000256" key="1">
    <source>
        <dbReference type="ARBA" id="ARBA00006738"/>
    </source>
</evidence>
<proteinExistence type="inferred from homology"/>
<evidence type="ECO:0000313" key="4">
    <source>
        <dbReference type="Proteomes" id="UP000199421"/>
    </source>
</evidence>
<dbReference type="InterPro" id="IPR011335">
    <property type="entry name" value="Restrct_endonuc-II-like"/>
</dbReference>
<evidence type="ECO:0000313" key="3">
    <source>
        <dbReference type="EMBL" id="SEL83010.1"/>
    </source>
</evidence>
<keyword evidence="4" id="KW-1185">Reference proteome</keyword>